<evidence type="ECO:0000256" key="5">
    <source>
        <dbReference type="ARBA" id="ARBA00022691"/>
    </source>
</evidence>
<feature type="binding site" evidence="7">
    <location>
        <position position="209"/>
    </location>
    <ligand>
        <name>S-adenosyl-L-methionine</name>
        <dbReference type="ChEBI" id="CHEBI:59789"/>
    </ligand>
</feature>
<dbReference type="GO" id="GO:0009307">
    <property type="term" value="P:DNA restriction-modification system"/>
    <property type="evidence" value="ECO:0007669"/>
    <property type="project" value="InterPro"/>
</dbReference>
<dbReference type="InterPro" id="IPR002052">
    <property type="entry name" value="DNA_methylase_N6_adenine_CS"/>
</dbReference>
<dbReference type="Gene3D" id="1.10.1020.10">
    <property type="entry name" value="Adenine-specific Methyltransferase, Domain 2"/>
    <property type="match status" value="1"/>
</dbReference>
<evidence type="ECO:0000256" key="6">
    <source>
        <dbReference type="ARBA" id="ARBA00047942"/>
    </source>
</evidence>
<dbReference type="InterPro" id="IPR012327">
    <property type="entry name" value="MeTrfase_D12"/>
</dbReference>
<dbReference type="HOGENOM" id="CLU_063430_0_0_9"/>
<name>G7SIT7_STRSU</name>
<evidence type="ECO:0000313" key="10">
    <source>
        <dbReference type="Proteomes" id="UP000008845"/>
    </source>
</evidence>
<evidence type="ECO:0000256" key="7">
    <source>
        <dbReference type="PIRSR" id="PIRSR000398-1"/>
    </source>
</evidence>
<dbReference type="SUPFAM" id="SSF53335">
    <property type="entry name" value="S-adenosyl-L-methionine-dependent methyltransferases"/>
    <property type="match status" value="1"/>
</dbReference>
<comment type="catalytic activity">
    <reaction evidence="6 8">
        <text>a 2'-deoxyadenosine in DNA + S-adenosyl-L-methionine = an N(6)-methyl-2'-deoxyadenosine in DNA + S-adenosyl-L-homocysteine + H(+)</text>
        <dbReference type="Rhea" id="RHEA:15197"/>
        <dbReference type="Rhea" id="RHEA-COMP:12418"/>
        <dbReference type="Rhea" id="RHEA-COMP:12419"/>
        <dbReference type="ChEBI" id="CHEBI:15378"/>
        <dbReference type="ChEBI" id="CHEBI:57856"/>
        <dbReference type="ChEBI" id="CHEBI:59789"/>
        <dbReference type="ChEBI" id="CHEBI:90615"/>
        <dbReference type="ChEBI" id="CHEBI:90616"/>
        <dbReference type="EC" id="2.1.1.72"/>
    </reaction>
</comment>
<dbReference type="GO" id="GO:1904047">
    <property type="term" value="F:S-adenosyl-L-methionine binding"/>
    <property type="evidence" value="ECO:0007669"/>
    <property type="project" value="TreeGrafter"/>
</dbReference>
<evidence type="ECO:0000256" key="1">
    <source>
        <dbReference type="ARBA" id="ARBA00006594"/>
    </source>
</evidence>
<protein>
    <recommendedName>
        <fullName evidence="2 8">Site-specific DNA-methyltransferase (adenine-specific)</fullName>
        <ecNumber evidence="2 8">2.1.1.72</ecNumber>
    </recommendedName>
</protein>
<dbReference type="KEGG" id="ssk:SSUD12_0036"/>
<proteinExistence type="inferred from homology"/>
<dbReference type="PROSITE" id="PS00092">
    <property type="entry name" value="N6_MTASE"/>
    <property type="match status" value="1"/>
</dbReference>
<accession>G7SIT7</accession>
<dbReference type="Proteomes" id="UP000008845">
    <property type="component" value="Chromosome"/>
</dbReference>
<dbReference type="GO" id="GO:0009007">
    <property type="term" value="F:site-specific DNA-methyltransferase (adenine-specific) activity"/>
    <property type="evidence" value="ECO:0007669"/>
    <property type="project" value="UniProtKB-UniRule"/>
</dbReference>
<feature type="binding site" evidence="7">
    <location>
        <position position="36"/>
    </location>
    <ligand>
        <name>S-adenosyl-L-methionine</name>
        <dbReference type="ChEBI" id="CHEBI:59789"/>
    </ligand>
</feature>
<dbReference type="REBASE" id="41210">
    <property type="entry name" value="M1.SsuD12ORF36P"/>
</dbReference>
<dbReference type="InterPro" id="IPR029063">
    <property type="entry name" value="SAM-dependent_MTases_sf"/>
</dbReference>
<feature type="binding site" evidence="7">
    <location>
        <position position="32"/>
    </location>
    <ligand>
        <name>S-adenosyl-L-methionine</name>
        <dbReference type="ChEBI" id="CHEBI:59789"/>
    </ligand>
</feature>
<dbReference type="Gene3D" id="3.40.50.150">
    <property type="entry name" value="Vaccinia Virus protein VP39"/>
    <property type="match status" value="1"/>
</dbReference>
<dbReference type="AlphaFoldDB" id="G7SIT7"/>
<dbReference type="NCBIfam" id="TIGR00571">
    <property type="entry name" value="dam"/>
    <property type="match status" value="1"/>
</dbReference>
<keyword evidence="3 8" id="KW-0489">Methyltransferase</keyword>
<evidence type="ECO:0000313" key="9">
    <source>
        <dbReference type="EMBL" id="AER18385.1"/>
    </source>
</evidence>
<dbReference type="PIRSF" id="PIRSF000398">
    <property type="entry name" value="M_m6A_EcoRV"/>
    <property type="match status" value="1"/>
</dbReference>
<dbReference type="PANTHER" id="PTHR30481">
    <property type="entry name" value="DNA ADENINE METHYLASE"/>
    <property type="match status" value="1"/>
</dbReference>
<evidence type="ECO:0000256" key="4">
    <source>
        <dbReference type="ARBA" id="ARBA00022679"/>
    </source>
</evidence>
<feature type="binding site" evidence="7">
    <location>
        <position position="77"/>
    </location>
    <ligand>
        <name>S-adenosyl-L-methionine</name>
        <dbReference type="ChEBI" id="CHEBI:59789"/>
    </ligand>
</feature>
<dbReference type="GO" id="GO:0043565">
    <property type="term" value="F:sequence-specific DNA binding"/>
    <property type="evidence" value="ECO:0007669"/>
    <property type="project" value="TreeGrafter"/>
</dbReference>
<dbReference type="EMBL" id="CP002644">
    <property type="protein sequence ID" value="AER18385.1"/>
    <property type="molecule type" value="Genomic_DNA"/>
</dbReference>
<dbReference type="PRINTS" id="PR00505">
    <property type="entry name" value="D12N6MTFRASE"/>
</dbReference>
<evidence type="ECO:0000256" key="2">
    <source>
        <dbReference type="ARBA" id="ARBA00011900"/>
    </source>
</evidence>
<dbReference type="PANTHER" id="PTHR30481:SF3">
    <property type="entry name" value="DNA ADENINE METHYLASE"/>
    <property type="match status" value="1"/>
</dbReference>
<evidence type="ECO:0000256" key="3">
    <source>
        <dbReference type="ARBA" id="ARBA00022603"/>
    </source>
</evidence>
<reference evidence="9 10" key="1">
    <citation type="journal article" date="2011" name="BMC Genomics">
        <title>Comparative Genomic Analysis of Streptococcus suis reveals significant genomic diversity among different serotypes.</title>
        <authorList>
            <person name="Zhang A."/>
            <person name="Yang M."/>
            <person name="Hu P."/>
            <person name="Wu J."/>
            <person name="Chen B."/>
            <person name="Hua Y."/>
            <person name="Yu J."/>
            <person name="Chen H."/>
            <person name="Xiao J."/>
            <person name="Jin M."/>
        </authorList>
    </citation>
    <scope>NUCLEOTIDE SEQUENCE [LARGE SCALE GENOMIC DNA]</scope>
    <source>
        <strain evidence="9">D12</strain>
    </source>
</reference>
<dbReference type="GO" id="GO:0006298">
    <property type="term" value="P:mismatch repair"/>
    <property type="evidence" value="ECO:0007669"/>
    <property type="project" value="TreeGrafter"/>
</dbReference>
<gene>
    <name evidence="9" type="ORF">SSUD12_0036</name>
</gene>
<dbReference type="Pfam" id="PF02086">
    <property type="entry name" value="MethyltransfD12"/>
    <property type="match status" value="1"/>
</dbReference>
<keyword evidence="5 8" id="KW-0949">S-adenosyl-L-methionine</keyword>
<organism evidence="9 10">
    <name type="scientific">Streptococcus suis D12</name>
    <dbReference type="NCBI Taxonomy" id="1004952"/>
    <lineage>
        <taxon>Bacteria</taxon>
        <taxon>Bacillati</taxon>
        <taxon>Bacillota</taxon>
        <taxon>Bacilli</taxon>
        <taxon>Lactobacillales</taxon>
        <taxon>Streptococcaceae</taxon>
        <taxon>Streptococcus</taxon>
    </lineage>
</organism>
<evidence type="ECO:0000256" key="8">
    <source>
        <dbReference type="RuleBase" id="RU361257"/>
    </source>
</evidence>
<dbReference type="PATRIC" id="fig|1004952.3.peg.35"/>
<dbReference type="EC" id="2.1.1.72" evidence="2 8"/>
<keyword evidence="4 8" id="KW-0808">Transferase</keyword>
<comment type="similarity">
    <text evidence="1 8">Belongs to the N(4)/N(6)-methyltransferase family.</text>
</comment>
<sequence length="299" mass="34725">MRNLEKEEHPNWRSWGGFWYNSSMTLKPFTKWTGGKRKLLTQLHEHIPFEYNRYFEPFVGGGALFFDLAPENAVINDFNEELINTYLQIRDNPEALLDLLHIHRENNSKEYYLNVRSVDRDGRIETMSDVERAARILYMLRVNFNGLYRVNSKNQFNVPYGRYKNPKIVDSELIQRASRYLNDNNILIMHGDFATAVEEAVAGDFVYFDPPYVPLTATSSFTSYTHEGFSDQDQRRLRDTFVDLDRRGVNVMLSNSSSPVVEELYAGFNISRVDVSRTNGASNSSRGKIQEIIVRNYGE</sequence>
<dbReference type="GO" id="GO:0032259">
    <property type="term" value="P:methylation"/>
    <property type="evidence" value="ECO:0007669"/>
    <property type="project" value="UniProtKB-KW"/>
</dbReference>
<dbReference type="InterPro" id="IPR012263">
    <property type="entry name" value="M_m6A_EcoRV"/>
</dbReference>
<dbReference type="InterPro" id="IPR023095">
    <property type="entry name" value="Ade_MeTrfase_dom_2"/>
</dbReference>